<keyword evidence="2" id="KW-0812">Transmembrane</keyword>
<feature type="transmembrane region" description="Helical" evidence="2">
    <location>
        <begin position="68"/>
        <end position="88"/>
    </location>
</feature>
<evidence type="ECO:0000313" key="3">
    <source>
        <dbReference type="EMBL" id="MCM2373388.1"/>
    </source>
</evidence>
<feature type="transmembrane region" description="Helical" evidence="2">
    <location>
        <begin position="373"/>
        <end position="394"/>
    </location>
</feature>
<keyword evidence="2" id="KW-1133">Transmembrane helix</keyword>
<accession>A0ABT0UAI0</accession>
<feature type="transmembrane region" description="Helical" evidence="2">
    <location>
        <begin position="192"/>
        <end position="212"/>
    </location>
</feature>
<reference evidence="3 4" key="1">
    <citation type="journal article" date="2022" name="Syst. Appl. Microbiol.">
        <title>Rhodopirellula aestuarii sp. nov., a novel member of the genus Rhodopirellula isolated from brackish sediments collected in the Tagus River estuary, Portugal.</title>
        <authorList>
            <person name="Vitorino I.R."/>
            <person name="Klimek D."/>
            <person name="Calusinska M."/>
            <person name="Lobo-da-Cunha A."/>
            <person name="Vasconcelos V."/>
            <person name="Lage O.M."/>
        </authorList>
    </citation>
    <scope>NUCLEOTIDE SEQUENCE [LARGE SCALE GENOMIC DNA]</scope>
    <source>
        <strain evidence="3 4">ICT_H3.1</strain>
    </source>
</reference>
<feature type="transmembrane region" description="Helical" evidence="2">
    <location>
        <begin position="109"/>
        <end position="127"/>
    </location>
</feature>
<dbReference type="EMBL" id="JAMQBK010000060">
    <property type="protein sequence ID" value="MCM2373388.1"/>
    <property type="molecule type" value="Genomic_DNA"/>
</dbReference>
<protein>
    <submittedName>
        <fullName evidence="3">DUF4173 domain-containing protein</fullName>
    </submittedName>
</protein>
<feature type="transmembrane region" description="Helical" evidence="2">
    <location>
        <begin position="301"/>
        <end position="320"/>
    </location>
</feature>
<name>A0ABT0UAI0_9BACT</name>
<feature type="transmembrane region" description="Helical" evidence="2">
    <location>
        <begin position="433"/>
        <end position="454"/>
    </location>
</feature>
<dbReference type="Proteomes" id="UP001202961">
    <property type="component" value="Unassembled WGS sequence"/>
</dbReference>
<feature type="compositionally biased region" description="Polar residues" evidence="1">
    <location>
        <begin position="26"/>
        <end position="35"/>
    </location>
</feature>
<feature type="transmembrane region" description="Helical" evidence="2">
    <location>
        <begin position="406"/>
        <end position="426"/>
    </location>
</feature>
<dbReference type="Pfam" id="PF13687">
    <property type="entry name" value="DUF4153"/>
    <property type="match status" value="1"/>
</dbReference>
<evidence type="ECO:0000313" key="4">
    <source>
        <dbReference type="Proteomes" id="UP001202961"/>
    </source>
</evidence>
<proteinExistence type="predicted"/>
<comment type="caution">
    <text evidence="3">The sequence shown here is derived from an EMBL/GenBank/DDBJ whole genome shotgun (WGS) entry which is preliminary data.</text>
</comment>
<feature type="region of interest" description="Disordered" evidence="1">
    <location>
        <begin position="1"/>
        <end position="38"/>
    </location>
</feature>
<gene>
    <name evidence="3" type="ORF">NB063_22475</name>
</gene>
<evidence type="ECO:0000256" key="2">
    <source>
        <dbReference type="SAM" id="Phobius"/>
    </source>
</evidence>
<keyword evidence="2" id="KW-0472">Membrane</keyword>
<dbReference type="InterPro" id="IPR025291">
    <property type="entry name" value="DUF4153"/>
</dbReference>
<organism evidence="3 4">
    <name type="scientific">Aporhodopirellula aestuarii</name>
    <dbReference type="NCBI Taxonomy" id="2950107"/>
    <lineage>
        <taxon>Bacteria</taxon>
        <taxon>Pseudomonadati</taxon>
        <taxon>Planctomycetota</taxon>
        <taxon>Planctomycetia</taxon>
        <taxon>Pirellulales</taxon>
        <taxon>Pirellulaceae</taxon>
        <taxon>Aporhodopirellula</taxon>
    </lineage>
</organism>
<sequence length="573" mass="63995">MSSDANEMAGNEDDAGASPPEWSTPDARSTSSDLVTSGDRTRSIMSEVAMVAVWTVAADLLIFRAQGYFAVAAFFAIALCSLIVVHRLRDDSFADLKQNAISRSGNTSASAWIAAALLIIAILRLSWAGSVSTSLAAAFVFIALALSLSGWLPTLSRIVTMILFGPFFGADRLPQLQRLPSANRASASPSQLLAVLMPLVAVVVFGGIFVLANPDLVDRVSDWMSRFSERLLDFFSEVSFWELPFCVTAFFVGIGLLRPLVASSEELLTRLLAKGDPANSVIPESLKDAPTTWYHPARNTLIALIALFAAYLVFEFKTLWKKDFPDGFYYAGYAHEGAAWLTVALALATLTLSLIFHARMFCDSRVNRLKTLAWVWSAMNLLLAVAVYNRLWIYVGYNGMTRMRTVGFFGITLVLVGFGLVIFKIIRRRSFTWLIQSQLIALSITVVLYCLFPVDYVAHRYNAARVANGYLKPSVMIAVKPINDEGVFPLLNLVNHPDPVIRDGVHAMLAERQLAIESYSRDTPWHWHRYQYSKTLLYQRLDAEKLKWARYLSEPDARQIAIEQFKDYAMQWY</sequence>
<feature type="transmembrane region" description="Helical" evidence="2">
    <location>
        <begin position="340"/>
        <end position="361"/>
    </location>
</feature>
<feature type="transmembrane region" description="Helical" evidence="2">
    <location>
        <begin position="240"/>
        <end position="261"/>
    </location>
</feature>
<keyword evidence="4" id="KW-1185">Reference proteome</keyword>
<feature type="transmembrane region" description="Helical" evidence="2">
    <location>
        <begin position="133"/>
        <end position="152"/>
    </location>
</feature>
<evidence type="ECO:0000256" key="1">
    <source>
        <dbReference type="SAM" id="MobiDB-lite"/>
    </source>
</evidence>
<dbReference type="RefSeq" id="WP_250931132.1">
    <property type="nucleotide sequence ID" value="NZ_JAMQBK010000060.1"/>
</dbReference>